<evidence type="ECO:0000313" key="3">
    <source>
        <dbReference type="EMBL" id="TDT33425.1"/>
    </source>
</evidence>
<dbReference type="CDD" id="cd19365">
    <property type="entry name" value="TenA_C-like"/>
    <property type="match status" value="1"/>
</dbReference>
<dbReference type="GO" id="GO:0005829">
    <property type="term" value="C:cytosol"/>
    <property type="evidence" value="ECO:0007669"/>
    <property type="project" value="TreeGrafter"/>
</dbReference>
<gene>
    <name evidence="3" type="ORF">CLV29_1038</name>
</gene>
<dbReference type="SUPFAM" id="SSF48613">
    <property type="entry name" value="Heme oxygenase-like"/>
    <property type="match status" value="1"/>
</dbReference>
<name>A0A4R7J825_9ACTN</name>
<accession>A0A4R7J825</accession>
<proteinExistence type="predicted"/>
<dbReference type="InterPro" id="IPR050967">
    <property type="entry name" value="Thiamine_Salvage_TenA"/>
</dbReference>
<dbReference type="Gene3D" id="1.20.910.10">
    <property type="entry name" value="Heme oxygenase-like"/>
    <property type="match status" value="1"/>
</dbReference>
<evidence type="ECO:0000259" key="2">
    <source>
        <dbReference type="Pfam" id="PF03070"/>
    </source>
</evidence>
<reference evidence="3 4" key="1">
    <citation type="submission" date="2019-03" db="EMBL/GenBank/DDBJ databases">
        <title>Genomic Encyclopedia of Archaeal and Bacterial Type Strains, Phase II (KMG-II): from individual species to whole genera.</title>
        <authorList>
            <person name="Goeker M."/>
        </authorList>
    </citation>
    <scope>NUCLEOTIDE SEQUENCE [LARGE SCALE GENOMIC DNA]</scope>
    <source>
        <strain evidence="3 4">DSM 24323</strain>
    </source>
</reference>
<dbReference type="Pfam" id="PF03070">
    <property type="entry name" value="TENA_THI-4"/>
    <property type="match status" value="1"/>
</dbReference>
<comment type="caution">
    <text evidence="3">The sequence shown here is derived from an EMBL/GenBank/DDBJ whole genome shotgun (WGS) entry which is preliminary data.</text>
</comment>
<protein>
    <submittedName>
        <fullName evidence="3">Thiaminase/transcriptional activator TenA</fullName>
    </submittedName>
</protein>
<keyword evidence="4" id="KW-1185">Reference proteome</keyword>
<dbReference type="RefSeq" id="WP_017824196.1">
    <property type="nucleotide sequence ID" value="NZ_SOAW01000001.1"/>
</dbReference>
<dbReference type="InterPro" id="IPR004305">
    <property type="entry name" value="Thiaminase-2/PQQC"/>
</dbReference>
<dbReference type="PANTHER" id="PTHR43198">
    <property type="entry name" value="BIFUNCTIONAL TH2 PROTEIN"/>
    <property type="match status" value="1"/>
</dbReference>
<evidence type="ECO:0000313" key="4">
    <source>
        <dbReference type="Proteomes" id="UP000295371"/>
    </source>
</evidence>
<dbReference type="Proteomes" id="UP000295371">
    <property type="component" value="Unassembled WGS sequence"/>
</dbReference>
<dbReference type="PANTHER" id="PTHR43198:SF2">
    <property type="entry name" value="SI:CH1073-67J19.1-RELATED"/>
    <property type="match status" value="1"/>
</dbReference>
<dbReference type="EMBL" id="SOAW01000001">
    <property type="protein sequence ID" value="TDT33425.1"/>
    <property type="molecule type" value="Genomic_DNA"/>
</dbReference>
<evidence type="ECO:0000256" key="1">
    <source>
        <dbReference type="ARBA" id="ARBA00004948"/>
    </source>
</evidence>
<dbReference type="AlphaFoldDB" id="A0A4R7J825"/>
<sequence>MTSPHTSMPETIRDHDDTGVFSTVAWHRTARVREAIDALPLLHQLSDATLAEETFRHYLAQDALYLADYGRVLAAAAAQAQASEEMAFWAQAAREVVEVERQLHATHVTDLTAAEPSPTTVAYTSYLLSLATAGNYPVLAAGILPCFWVYDDVGTRLKAAVGDLSTHPYGDWIATYGDPDFTAATDTARDIVDHLADQASPGTLARMHTAFHRATQYEWMFWDAAHRQETWPI</sequence>
<comment type="pathway">
    <text evidence="1">Cofactor biosynthesis; thiamine diphosphate biosynthesis.</text>
</comment>
<dbReference type="InterPro" id="IPR016084">
    <property type="entry name" value="Haem_Oase-like_multi-hlx"/>
</dbReference>
<feature type="domain" description="Thiaminase-2/PQQC" evidence="2">
    <location>
        <begin position="40"/>
        <end position="227"/>
    </location>
</feature>
<organism evidence="3 4">
    <name type="scientific">Naumannella halotolerans</name>
    <dbReference type="NCBI Taxonomy" id="993414"/>
    <lineage>
        <taxon>Bacteria</taxon>
        <taxon>Bacillati</taxon>
        <taxon>Actinomycetota</taxon>
        <taxon>Actinomycetes</taxon>
        <taxon>Propionibacteriales</taxon>
        <taxon>Propionibacteriaceae</taxon>
        <taxon>Naumannella</taxon>
    </lineage>
</organism>